<evidence type="ECO:0008006" key="3">
    <source>
        <dbReference type="Google" id="ProtNLM"/>
    </source>
</evidence>
<name>A0ABZ3DCL6_9BURK</name>
<organism evidence="1 2">
    <name type="scientific">Burkholderia arboris</name>
    <dbReference type="NCBI Taxonomy" id="488730"/>
    <lineage>
        <taxon>Bacteria</taxon>
        <taxon>Pseudomonadati</taxon>
        <taxon>Pseudomonadota</taxon>
        <taxon>Betaproteobacteria</taxon>
        <taxon>Burkholderiales</taxon>
        <taxon>Burkholderiaceae</taxon>
        <taxon>Burkholderia</taxon>
        <taxon>Burkholderia cepacia complex</taxon>
    </lineage>
</organism>
<reference evidence="1 2" key="1">
    <citation type="submission" date="2022-10" db="EMBL/GenBank/DDBJ databases">
        <title>Genomic of Burkholderia cepacia PN-1.</title>
        <authorList>
            <person name="Yang Y."/>
            <person name="Guan H."/>
            <person name="Huang J."/>
        </authorList>
    </citation>
    <scope>NUCLEOTIDE SEQUENCE [LARGE SCALE GENOMIC DNA]</scope>
    <source>
        <strain evidence="1 2">PN-1</strain>
    </source>
</reference>
<gene>
    <name evidence="1" type="ORF">OHZ10_10615</name>
</gene>
<sequence length="190" mass="20482">MGKLEWVVAGAGAVVAGAAAVAALPEIVVAGAAVVVGSAAVGAYKNYQARRCDACGVRVDKSRDLTTLDWTWLAENERPAAEQVCLQCFHQGHWGAQYRRYEMALDAAGQVTTYSARYQGRVPNSVSQEIPVAGAWFLEKDDAEKSMKVTAAYLGKNLVTQCKEERRSVGSTPVRSEWRYIGIAGRTVIG</sequence>
<proteinExistence type="predicted"/>
<evidence type="ECO:0000313" key="1">
    <source>
        <dbReference type="EMBL" id="XAE46814.1"/>
    </source>
</evidence>
<keyword evidence="2" id="KW-1185">Reference proteome</keyword>
<dbReference type="RefSeq" id="WP_342702385.1">
    <property type="nucleotide sequence ID" value="NZ_CP109821.1"/>
</dbReference>
<dbReference type="EMBL" id="CP109821">
    <property type="protein sequence ID" value="XAE46814.1"/>
    <property type="molecule type" value="Genomic_DNA"/>
</dbReference>
<evidence type="ECO:0000313" key="2">
    <source>
        <dbReference type="Proteomes" id="UP001448498"/>
    </source>
</evidence>
<dbReference type="Proteomes" id="UP001448498">
    <property type="component" value="Chromosome 1"/>
</dbReference>
<accession>A0ABZ3DCL6</accession>
<protein>
    <recommendedName>
        <fullName evidence="3">Lipoprotein</fullName>
    </recommendedName>
</protein>